<dbReference type="Pfam" id="PF06580">
    <property type="entry name" value="His_kinase"/>
    <property type="match status" value="1"/>
</dbReference>
<evidence type="ECO:0000256" key="3">
    <source>
        <dbReference type="ARBA" id="ARBA00022553"/>
    </source>
</evidence>
<evidence type="ECO:0000256" key="5">
    <source>
        <dbReference type="ARBA" id="ARBA00022692"/>
    </source>
</evidence>
<evidence type="ECO:0000256" key="8">
    <source>
        <dbReference type="ARBA" id="ARBA00023136"/>
    </source>
</evidence>
<dbReference type="SUPFAM" id="SSF158472">
    <property type="entry name" value="HAMP domain-like"/>
    <property type="match status" value="1"/>
</dbReference>
<dbReference type="Proteomes" id="UP000003330">
    <property type="component" value="Unassembled WGS sequence"/>
</dbReference>
<sequence>MKRYPLLVQLLTYFFLIVIVLTTTLGLLYYQTSARNIRQLIERDTRQSISQSSQFIDAYIKPLKETTSALANHPDLRAFAKETQRPQDPNVLQLMQTVLATNSDLVTAVLVTKDGRMITTNPKLNMKTSHDMMAEPWYQSAIDQKAMPVLTPARQLSFHSKKDWVVSVTQEIVDETGGNLGVLRLDIGYNTLKSSLDQLHLGNKGFAFIVNDNHEFVYHPKKRVYSSSREMAAMKPYLAIKNGYATDKSSYIYQRVIPDSHWTLVGVASLDQLHRVQNQILWSFLVTGCLAAIICGLGSMLVLRMWLNPLKQFQSVILAIQEGDCHLRAKEEGSQELVSLARQFNAMLDQIDSLMISVADQEKAIGQYRLQALASQINPHFLYNTLDTIIWMAEFNDSKRVVEVTKSLAKYFRLALNQGNELIRLQDELDHVAQYLFIQKQRYGDKLTYEINGLEDYQDMVIPKLVLQPLVENAIYHGIKEVDRIGIIRVSLSEDQEHLLISVWDNGQGMSFDAEANSQHLLERGGVGLKNVDQRLRLHYGKGYYMSINSQADAFTEIVLHLPKESLKQN</sequence>
<dbReference type="InterPro" id="IPR003660">
    <property type="entry name" value="HAMP_dom"/>
</dbReference>
<dbReference type="GO" id="GO:0005886">
    <property type="term" value="C:plasma membrane"/>
    <property type="evidence" value="ECO:0007669"/>
    <property type="project" value="UniProtKB-SubCell"/>
</dbReference>
<dbReference type="Gene3D" id="3.30.565.10">
    <property type="entry name" value="Histidine kinase-like ATPase, C-terminal domain"/>
    <property type="match status" value="1"/>
</dbReference>
<dbReference type="SMART" id="SM00304">
    <property type="entry name" value="HAMP"/>
    <property type="match status" value="1"/>
</dbReference>
<organism evidence="11 12">
    <name type="scientific">Streptococcus ictaluri 707-05</name>
    <dbReference type="NCBI Taxonomy" id="764299"/>
    <lineage>
        <taxon>Bacteria</taxon>
        <taxon>Bacillati</taxon>
        <taxon>Bacillota</taxon>
        <taxon>Bacilli</taxon>
        <taxon>Lactobacillales</taxon>
        <taxon>Streptococcaceae</taxon>
        <taxon>Streptococcus</taxon>
    </lineage>
</organism>
<dbReference type="CDD" id="cd06225">
    <property type="entry name" value="HAMP"/>
    <property type="match status" value="1"/>
</dbReference>
<dbReference type="AlphaFoldDB" id="G5K118"/>
<dbReference type="Pfam" id="PF00672">
    <property type="entry name" value="HAMP"/>
    <property type="match status" value="1"/>
</dbReference>
<dbReference type="CDD" id="cd12912">
    <property type="entry name" value="PDC2_MCP_like"/>
    <property type="match status" value="1"/>
</dbReference>
<dbReference type="PROSITE" id="PS50885">
    <property type="entry name" value="HAMP"/>
    <property type="match status" value="1"/>
</dbReference>
<reference evidence="11 12" key="1">
    <citation type="journal article" date="2014" name="Int. J. Syst. Evol. Microbiol.">
        <title>Phylogenomics and the dynamic genome evolution of the genus Streptococcus.</title>
        <authorList>
            <consortium name="The Broad Institute Genome Sequencing Platform"/>
            <person name="Richards V.P."/>
            <person name="Palmer S.R."/>
            <person name="Pavinski Bitar P.D."/>
            <person name="Qin X."/>
            <person name="Weinstock G.M."/>
            <person name="Highlander S.K."/>
            <person name="Town C.D."/>
            <person name="Burne R.A."/>
            <person name="Stanhope M.J."/>
        </authorList>
    </citation>
    <scope>NUCLEOTIDE SEQUENCE [LARGE SCALE GENOMIC DNA]</scope>
    <source>
        <strain evidence="11 12">707-05</strain>
    </source>
</reference>
<evidence type="ECO:0000259" key="10">
    <source>
        <dbReference type="PROSITE" id="PS50885"/>
    </source>
</evidence>
<dbReference type="InterPro" id="IPR033479">
    <property type="entry name" value="dCache_1"/>
</dbReference>
<dbReference type="GO" id="GO:0000155">
    <property type="term" value="F:phosphorelay sensor kinase activity"/>
    <property type="evidence" value="ECO:0007669"/>
    <property type="project" value="InterPro"/>
</dbReference>
<keyword evidence="4" id="KW-0808">Transferase</keyword>
<dbReference type="Gene3D" id="3.30.450.20">
    <property type="entry name" value="PAS domain"/>
    <property type="match status" value="2"/>
</dbReference>
<feature type="domain" description="HAMP" evidence="10">
    <location>
        <begin position="304"/>
        <end position="356"/>
    </location>
</feature>
<protein>
    <submittedName>
        <fullName evidence="11">Histidine kinase</fullName>
    </submittedName>
</protein>
<keyword evidence="3" id="KW-0597">Phosphoprotein</keyword>
<dbReference type="CDD" id="cd18773">
    <property type="entry name" value="PDC1_HK_sensor"/>
    <property type="match status" value="1"/>
</dbReference>
<comment type="subcellular location">
    <subcellularLocation>
        <location evidence="1">Cell membrane</location>
        <topology evidence="1">Multi-pass membrane protein</topology>
    </subcellularLocation>
</comment>
<feature type="transmembrane region" description="Helical" evidence="9">
    <location>
        <begin position="280"/>
        <end position="307"/>
    </location>
</feature>
<comment type="caution">
    <text evidence="11">The sequence shown here is derived from an EMBL/GenBank/DDBJ whole genome shotgun (WGS) entry which is preliminary data.</text>
</comment>
<feature type="transmembrane region" description="Helical" evidence="9">
    <location>
        <begin position="6"/>
        <end position="30"/>
    </location>
</feature>
<keyword evidence="8 9" id="KW-0472">Membrane</keyword>
<dbReference type="Pfam" id="PF02743">
    <property type="entry name" value="dCache_1"/>
    <property type="match status" value="1"/>
</dbReference>
<accession>G5K118</accession>
<dbReference type="InterPro" id="IPR051552">
    <property type="entry name" value="HptR"/>
</dbReference>
<dbReference type="InterPro" id="IPR036890">
    <property type="entry name" value="HATPase_C_sf"/>
</dbReference>
<evidence type="ECO:0000256" key="1">
    <source>
        <dbReference type="ARBA" id="ARBA00004651"/>
    </source>
</evidence>
<evidence type="ECO:0000256" key="4">
    <source>
        <dbReference type="ARBA" id="ARBA00022679"/>
    </source>
</evidence>
<dbReference type="Gene3D" id="6.10.340.10">
    <property type="match status" value="1"/>
</dbReference>
<evidence type="ECO:0000256" key="7">
    <source>
        <dbReference type="ARBA" id="ARBA00022989"/>
    </source>
</evidence>
<keyword evidence="7 9" id="KW-1133">Transmembrane helix</keyword>
<dbReference type="STRING" id="764299.STRIC_0294"/>
<keyword evidence="5 9" id="KW-0812">Transmembrane</keyword>
<dbReference type="SUPFAM" id="SSF55874">
    <property type="entry name" value="ATPase domain of HSP90 chaperone/DNA topoisomerase II/histidine kinase"/>
    <property type="match status" value="1"/>
</dbReference>
<dbReference type="InterPro" id="IPR010559">
    <property type="entry name" value="Sig_transdc_His_kin_internal"/>
</dbReference>
<dbReference type="PANTHER" id="PTHR42713:SF2">
    <property type="entry name" value="TWO-COMPONENT SENSOR KINASE YESM"/>
    <property type="match status" value="1"/>
</dbReference>
<dbReference type="RefSeq" id="WP_008087897.1">
    <property type="nucleotide sequence ID" value="NZ_AEUX02000004.1"/>
</dbReference>
<keyword evidence="2" id="KW-1003">Cell membrane</keyword>
<dbReference type="eggNOG" id="COG2972">
    <property type="taxonomic scope" value="Bacteria"/>
</dbReference>
<dbReference type="EMBL" id="AEUX02000004">
    <property type="protein sequence ID" value="EHI70380.1"/>
    <property type="molecule type" value="Genomic_DNA"/>
</dbReference>
<evidence type="ECO:0000256" key="9">
    <source>
        <dbReference type="SAM" id="Phobius"/>
    </source>
</evidence>
<evidence type="ECO:0000313" key="12">
    <source>
        <dbReference type="Proteomes" id="UP000003330"/>
    </source>
</evidence>
<evidence type="ECO:0000256" key="2">
    <source>
        <dbReference type="ARBA" id="ARBA00022475"/>
    </source>
</evidence>
<keyword evidence="6 11" id="KW-0418">Kinase</keyword>
<dbReference type="OrthoDB" id="9776552at2"/>
<name>G5K118_9STRE</name>
<proteinExistence type="predicted"/>
<evidence type="ECO:0000313" key="11">
    <source>
        <dbReference type="EMBL" id="EHI70380.1"/>
    </source>
</evidence>
<dbReference type="PANTHER" id="PTHR42713">
    <property type="entry name" value="HISTIDINE KINASE-RELATED"/>
    <property type="match status" value="1"/>
</dbReference>
<keyword evidence="12" id="KW-1185">Reference proteome</keyword>
<dbReference type="SMART" id="SM00387">
    <property type="entry name" value="HATPase_c"/>
    <property type="match status" value="1"/>
</dbReference>
<gene>
    <name evidence="11" type="ORF">STRIC_0294</name>
</gene>
<dbReference type="Pfam" id="PF02518">
    <property type="entry name" value="HATPase_c"/>
    <property type="match status" value="1"/>
</dbReference>
<evidence type="ECO:0000256" key="6">
    <source>
        <dbReference type="ARBA" id="ARBA00022777"/>
    </source>
</evidence>
<dbReference type="InterPro" id="IPR003594">
    <property type="entry name" value="HATPase_dom"/>
</dbReference>